<feature type="transmembrane region" description="Helical" evidence="1">
    <location>
        <begin position="33"/>
        <end position="51"/>
    </location>
</feature>
<dbReference type="AlphaFoldDB" id="A0A917Y354"/>
<comment type="caution">
    <text evidence="2">The sequence shown here is derived from an EMBL/GenBank/DDBJ whole genome shotgun (WGS) entry which is preliminary data.</text>
</comment>
<dbReference type="Proteomes" id="UP000624041">
    <property type="component" value="Unassembled WGS sequence"/>
</dbReference>
<sequence length="57" mass="6361">MKQVSILGIILTIGALILLKVFQDSIPRINDPITNILVFVGFATFVTIYVVSKIRKE</sequence>
<gene>
    <name evidence="2" type="ORF">GCM10007971_33660</name>
</gene>
<accession>A0A917Y354</accession>
<keyword evidence="1" id="KW-0472">Membrane</keyword>
<reference evidence="2" key="1">
    <citation type="journal article" date="2014" name="Int. J. Syst. Evol. Microbiol.">
        <title>Complete genome sequence of Corynebacterium casei LMG S-19264T (=DSM 44701T), isolated from a smear-ripened cheese.</title>
        <authorList>
            <consortium name="US DOE Joint Genome Institute (JGI-PGF)"/>
            <person name="Walter F."/>
            <person name="Albersmeier A."/>
            <person name="Kalinowski J."/>
            <person name="Ruckert C."/>
        </authorList>
    </citation>
    <scope>NUCLEOTIDE SEQUENCE</scope>
    <source>
        <strain evidence="2">JCM 17251</strain>
    </source>
</reference>
<evidence type="ECO:0000256" key="1">
    <source>
        <dbReference type="SAM" id="Phobius"/>
    </source>
</evidence>
<proteinExistence type="predicted"/>
<evidence type="ECO:0000313" key="2">
    <source>
        <dbReference type="EMBL" id="GGN65124.1"/>
    </source>
</evidence>
<reference evidence="2" key="2">
    <citation type="submission" date="2020-09" db="EMBL/GenBank/DDBJ databases">
        <authorList>
            <person name="Sun Q."/>
            <person name="Ohkuma M."/>
        </authorList>
    </citation>
    <scope>NUCLEOTIDE SEQUENCE</scope>
    <source>
        <strain evidence="2">JCM 17251</strain>
    </source>
</reference>
<protein>
    <submittedName>
        <fullName evidence="2">Uncharacterized protein</fullName>
    </submittedName>
</protein>
<keyword evidence="1" id="KW-0812">Transmembrane</keyword>
<organism evidence="2 3">
    <name type="scientific">Oceanobacillus indicireducens</name>
    <dbReference type="NCBI Taxonomy" id="1004261"/>
    <lineage>
        <taxon>Bacteria</taxon>
        <taxon>Bacillati</taxon>
        <taxon>Bacillota</taxon>
        <taxon>Bacilli</taxon>
        <taxon>Bacillales</taxon>
        <taxon>Bacillaceae</taxon>
        <taxon>Oceanobacillus</taxon>
    </lineage>
</organism>
<keyword evidence="1" id="KW-1133">Transmembrane helix</keyword>
<name>A0A917Y354_9BACI</name>
<evidence type="ECO:0000313" key="3">
    <source>
        <dbReference type="Proteomes" id="UP000624041"/>
    </source>
</evidence>
<dbReference type="EMBL" id="BMOS01000034">
    <property type="protein sequence ID" value="GGN65124.1"/>
    <property type="molecule type" value="Genomic_DNA"/>
</dbReference>
<keyword evidence="3" id="KW-1185">Reference proteome</keyword>
<dbReference type="RefSeq" id="WP_188859072.1">
    <property type="nucleotide sequence ID" value="NZ_BMOS01000034.1"/>
</dbReference>